<dbReference type="GO" id="GO:0008233">
    <property type="term" value="F:peptidase activity"/>
    <property type="evidence" value="ECO:0007669"/>
    <property type="project" value="UniProtKB-KW"/>
</dbReference>
<sequence length="436" mass="46178">MRKLLYFLLILAGVAGLIFQADSQAAGKKGAGSVLVITINGAINPVTSEHIVRAIKSAREDASVEALVIEMDTPGGLDTSMREIIKSMQASTKPVVVYVAPSGSRAASAGAFITMAAHVAAMAPSTNIGAASPVNMGGGMDKTMKKKVTNDAAAYIRSIAEAHGRDADWGEKFVRKGASISESEALKNNVVDILAESLPELLQKIDGRKVKVSGVEKEIKTAGANIRRIEMTWRQKFFDAMANPNVAYILFMLGFYGLLFELYSPGAVLPGVIGAICIILAFYSFQTMPINYAGALLIILAMVLFTLEVWVPSYGVLSIGGVIALLIGSLMLIDSPEEYLKLSLMVVIPSTLLTAGFFMFIIGAAMRALRRKTVIGKESMIGGCGMADSAIAPGKPGKVIFEGDIWNAASESETIAKGTEVMVESSSGLTLTVKPK</sequence>
<dbReference type="InterPro" id="IPR056739">
    <property type="entry name" value="NfeD_membrane"/>
</dbReference>
<dbReference type="InterPro" id="IPR029045">
    <property type="entry name" value="ClpP/crotonase-like_dom_sf"/>
</dbReference>
<dbReference type="InterPro" id="IPR002810">
    <property type="entry name" value="NfeD-like_C"/>
</dbReference>
<evidence type="ECO:0000256" key="3">
    <source>
        <dbReference type="ARBA" id="ARBA00022989"/>
    </source>
</evidence>
<keyword evidence="9" id="KW-0378">Hydrolase</keyword>
<dbReference type="Gene3D" id="3.90.226.10">
    <property type="entry name" value="2-enoyl-CoA Hydratase, Chain A, domain 1"/>
    <property type="match status" value="1"/>
</dbReference>
<protein>
    <submittedName>
        <fullName evidence="9">Membrane-bound ClpP-class protease associated with aq_911</fullName>
    </submittedName>
</protein>
<dbReference type="InterPro" id="IPR052165">
    <property type="entry name" value="Membrane_assoc_protease"/>
</dbReference>
<accession>A0A3B1BP98</accession>
<feature type="domain" description="NfeD1b N-terminal" evidence="8">
    <location>
        <begin position="34"/>
        <end position="196"/>
    </location>
</feature>
<dbReference type="FunFam" id="3.90.226.10:FF:000089">
    <property type="entry name" value="Membrane-bound serine protease"/>
    <property type="match status" value="1"/>
</dbReference>
<keyword evidence="4 5" id="KW-0472">Membrane</keyword>
<dbReference type="InterPro" id="IPR012340">
    <property type="entry name" value="NA-bd_OB-fold"/>
</dbReference>
<evidence type="ECO:0000259" key="8">
    <source>
        <dbReference type="Pfam" id="PF25145"/>
    </source>
</evidence>
<dbReference type="PANTHER" id="PTHR33507:SF4">
    <property type="entry name" value="NODULATION COMPETITIVENESS PROTEIN NFED"/>
    <property type="match status" value="1"/>
</dbReference>
<dbReference type="GO" id="GO:0006508">
    <property type="term" value="P:proteolysis"/>
    <property type="evidence" value="ECO:0007669"/>
    <property type="project" value="UniProtKB-KW"/>
</dbReference>
<evidence type="ECO:0000256" key="2">
    <source>
        <dbReference type="ARBA" id="ARBA00022692"/>
    </source>
</evidence>
<dbReference type="CDD" id="cd07020">
    <property type="entry name" value="Clp_protease_NfeD_1"/>
    <property type="match status" value="1"/>
</dbReference>
<dbReference type="AlphaFoldDB" id="A0A3B1BP98"/>
<dbReference type="Pfam" id="PF01957">
    <property type="entry name" value="NfeD"/>
    <property type="match status" value="1"/>
</dbReference>
<evidence type="ECO:0000313" key="9">
    <source>
        <dbReference type="EMBL" id="VAX17832.1"/>
    </source>
</evidence>
<feature type="domain" description="NfeD-like C-terminal" evidence="6">
    <location>
        <begin position="378"/>
        <end position="435"/>
    </location>
</feature>
<gene>
    <name evidence="9" type="ORF">MNBD_NITROSPINAE02-563</name>
</gene>
<organism evidence="9">
    <name type="scientific">hydrothermal vent metagenome</name>
    <dbReference type="NCBI Taxonomy" id="652676"/>
    <lineage>
        <taxon>unclassified sequences</taxon>
        <taxon>metagenomes</taxon>
        <taxon>ecological metagenomes</taxon>
    </lineage>
</organism>
<dbReference type="PANTHER" id="PTHR33507">
    <property type="entry name" value="INNER MEMBRANE PROTEIN YBBJ"/>
    <property type="match status" value="1"/>
</dbReference>
<dbReference type="SUPFAM" id="SSF141322">
    <property type="entry name" value="NfeD domain-like"/>
    <property type="match status" value="1"/>
</dbReference>
<keyword evidence="9" id="KW-0645">Protease</keyword>
<dbReference type="Gene3D" id="2.40.50.140">
    <property type="entry name" value="Nucleic acid-binding proteins"/>
    <property type="match status" value="1"/>
</dbReference>
<evidence type="ECO:0000256" key="4">
    <source>
        <dbReference type="ARBA" id="ARBA00023136"/>
    </source>
</evidence>
<evidence type="ECO:0000256" key="5">
    <source>
        <dbReference type="SAM" id="Phobius"/>
    </source>
</evidence>
<evidence type="ECO:0000259" key="7">
    <source>
        <dbReference type="Pfam" id="PF24961"/>
    </source>
</evidence>
<comment type="subcellular location">
    <subcellularLocation>
        <location evidence="1">Membrane</location>
        <topology evidence="1">Multi-pass membrane protein</topology>
    </subcellularLocation>
</comment>
<evidence type="ECO:0000256" key="1">
    <source>
        <dbReference type="ARBA" id="ARBA00004141"/>
    </source>
</evidence>
<evidence type="ECO:0000259" key="6">
    <source>
        <dbReference type="Pfam" id="PF01957"/>
    </source>
</evidence>
<keyword evidence="3 5" id="KW-1133">Transmembrane helix</keyword>
<feature type="transmembrane region" description="Helical" evidence="5">
    <location>
        <begin position="267"/>
        <end position="284"/>
    </location>
</feature>
<feature type="transmembrane region" description="Helical" evidence="5">
    <location>
        <begin position="290"/>
        <end position="307"/>
    </location>
</feature>
<feature type="domain" description="NfeD integral membrane" evidence="7">
    <location>
        <begin position="245"/>
        <end position="362"/>
    </location>
</feature>
<feature type="transmembrane region" description="Helical" evidence="5">
    <location>
        <begin position="339"/>
        <end position="362"/>
    </location>
</feature>
<dbReference type="Pfam" id="PF25145">
    <property type="entry name" value="NfeD1b_N"/>
    <property type="match status" value="1"/>
</dbReference>
<name>A0A3B1BP98_9ZZZZ</name>
<proteinExistence type="predicted"/>
<keyword evidence="2 5" id="KW-0812">Transmembrane</keyword>
<dbReference type="SUPFAM" id="SSF52096">
    <property type="entry name" value="ClpP/crotonase"/>
    <property type="match status" value="1"/>
</dbReference>
<feature type="transmembrane region" description="Helical" evidence="5">
    <location>
        <begin position="241"/>
        <end position="260"/>
    </location>
</feature>
<dbReference type="GO" id="GO:0016020">
    <property type="term" value="C:membrane"/>
    <property type="evidence" value="ECO:0007669"/>
    <property type="project" value="UniProtKB-SubCell"/>
</dbReference>
<dbReference type="Pfam" id="PF24961">
    <property type="entry name" value="NfeD_membrane"/>
    <property type="match status" value="1"/>
</dbReference>
<dbReference type="EMBL" id="UOGE01000027">
    <property type="protein sequence ID" value="VAX17832.1"/>
    <property type="molecule type" value="Genomic_DNA"/>
</dbReference>
<reference evidence="9" key="1">
    <citation type="submission" date="2018-06" db="EMBL/GenBank/DDBJ databases">
        <authorList>
            <person name="Zhirakovskaya E."/>
        </authorList>
    </citation>
    <scope>NUCLEOTIDE SEQUENCE</scope>
</reference>
<feature type="transmembrane region" description="Helical" evidence="5">
    <location>
        <begin position="314"/>
        <end position="333"/>
    </location>
</feature>
<dbReference type="InterPro" id="IPR056738">
    <property type="entry name" value="NfeD1b_N"/>
</dbReference>